<keyword evidence="1" id="KW-0812">Transmembrane</keyword>
<gene>
    <name evidence="2" type="ORF">S06H3_49688</name>
</gene>
<protein>
    <submittedName>
        <fullName evidence="2">Uncharacterized protein</fullName>
    </submittedName>
</protein>
<feature type="non-terminal residue" evidence="2">
    <location>
        <position position="141"/>
    </location>
</feature>
<dbReference type="EMBL" id="BARV01031396">
    <property type="protein sequence ID" value="GAI37168.1"/>
    <property type="molecule type" value="Genomic_DNA"/>
</dbReference>
<name>X1N0S4_9ZZZZ</name>
<reference evidence="2" key="1">
    <citation type="journal article" date="2014" name="Front. Microbiol.">
        <title>High frequency of phylogenetically diverse reductive dehalogenase-homologous genes in deep subseafloor sedimentary metagenomes.</title>
        <authorList>
            <person name="Kawai M."/>
            <person name="Futagami T."/>
            <person name="Toyoda A."/>
            <person name="Takaki Y."/>
            <person name="Nishi S."/>
            <person name="Hori S."/>
            <person name="Arai W."/>
            <person name="Tsubouchi T."/>
            <person name="Morono Y."/>
            <person name="Uchiyama I."/>
            <person name="Ito T."/>
            <person name="Fujiyama A."/>
            <person name="Inagaki F."/>
            <person name="Takami H."/>
        </authorList>
    </citation>
    <scope>NUCLEOTIDE SEQUENCE</scope>
    <source>
        <strain evidence="2">Expedition CK06-06</strain>
    </source>
</reference>
<comment type="caution">
    <text evidence="2">The sequence shown here is derived from an EMBL/GenBank/DDBJ whole genome shotgun (WGS) entry which is preliminary data.</text>
</comment>
<keyword evidence="1" id="KW-0472">Membrane</keyword>
<accession>X1N0S4</accession>
<sequence>MERIANFIYSRARLIIAIVVVLNIAALASFFRFELDTDFLSFFTAGNPKAEEFNRLNEKYQIGEAISVLIEQDNSLLDKENLQNVFRLQEDIEEIEGISQVRSFIPSEISVRGHIFQVDEKFIDRHSDLMEDFIEDQYFFT</sequence>
<proteinExistence type="predicted"/>
<evidence type="ECO:0000313" key="2">
    <source>
        <dbReference type="EMBL" id="GAI37168.1"/>
    </source>
</evidence>
<evidence type="ECO:0000256" key="1">
    <source>
        <dbReference type="SAM" id="Phobius"/>
    </source>
</evidence>
<keyword evidence="1" id="KW-1133">Transmembrane helix</keyword>
<dbReference type="AlphaFoldDB" id="X1N0S4"/>
<feature type="transmembrane region" description="Helical" evidence="1">
    <location>
        <begin position="12"/>
        <end position="31"/>
    </location>
</feature>
<organism evidence="2">
    <name type="scientific">marine sediment metagenome</name>
    <dbReference type="NCBI Taxonomy" id="412755"/>
    <lineage>
        <taxon>unclassified sequences</taxon>
        <taxon>metagenomes</taxon>
        <taxon>ecological metagenomes</taxon>
    </lineage>
</organism>